<comment type="similarity">
    <text evidence="7 8">Belongs to the drug/metabolite transporter (DMT) superfamily. Small multidrug resistance (SMR) (TC 2.A.7.1) family.</text>
</comment>
<dbReference type="EMBL" id="CP018820">
    <property type="protein sequence ID" value="APR51899.1"/>
    <property type="molecule type" value="Genomic_DNA"/>
</dbReference>
<dbReference type="Proteomes" id="UP000286681">
    <property type="component" value="Unassembled WGS sequence"/>
</dbReference>
<dbReference type="EMBL" id="QQWO01000001">
    <property type="protein sequence ID" value="RSV08068.1"/>
    <property type="molecule type" value="Genomic_DNA"/>
</dbReference>
<keyword evidence="2" id="KW-0813">Transport</keyword>
<evidence type="ECO:0000256" key="9">
    <source>
        <dbReference type="SAM" id="Phobius"/>
    </source>
</evidence>
<evidence type="ECO:0000256" key="8">
    <source>
        <dbReference type="RuleBase" id="RU003942"/>
    </source>
</evidence>
<keyword evidence="6 9" id="KW-0472">Membrane</keyword>
<dbReference type="Pfam" id="PF00893">
    <property type="entry name" value="Multi_Drug_Res"/>
    <property type="match status" value="1"/>
</dbReference>
<dbReference type="SUPFAM" id="SSF103481">
    <property type="entry name" value="Multidrug resistance efflux transporter EmrE"/>
    <property type="match status" value="1"/>
</dbReference>
<evidence type="ECO:0000256" key="3">
    <source>
        <dbReference type="ARBA" id="ARBA00022475"/>
    </source>
</evidence>
<dbReference type="KEGG" id="skr:BRX40_05125"/>
<dbReference type="OrthoDB" id="9808638at2"/>
<dbReference type="GO" id="GO:0005886">
    <property type="term" value="C:plasma membrane"/>
    <property type="evidence" value="ECO:0007669"/>
    <property type="project" value="UniProtKB-SubCell"/>
</dbReference>
<dbReference type="FunFam" id="1.10.3730.20:FF:000001">
    <property type="entry name" value="Quaternary ammonium compound resistance transporter SugE"/>
    <property type="match status" value="1"/>
</dbReference>
<feature type="transmembrane region" description="Helical" evidence="9">
    <location>
        <begin position="58"/>
        <end position="79"/>
    </location>
</feature>
<keyword evidence="4 8" id="KW-0812">Transmembrane</keyword>
<reference evidence="12" key="2">
    <citation type="submission" date="2016-12" db="EMBL/GenBank/DDBJ databases">
        <title>Whole genome sequencing of Sphingomonas sp. ABOJV.</title>
        <authorList>
            <person name="Conlan S."/>
            <person name="Thomas P.J."/>
            <person name="Mullikin J."/>
            <person name="Palmore T.N."/>
            <person name="Frank K.M."/>
            <person name="Segre J.A."/>
        </authorList>
    </citation>
    <scope>NUCLEOTIDE SEQUENCE [LARGE SCALE GENOMIC DNA]</scope>
    <source>
        <strain evidence="12">ABOJV</strain>
    </source>
</reference>
<dbReference type="GO" id="GO:0022857">
    <property type="term" value="F:transmembrane transporter activity"/>
    <property type="evidence" value="ECO:0007669"/>
    <property type="project" value="InterPro"/>
</dbReference>
<evidence type="ECO:0000256" key="2">
    <source>
        <dbReference type="ARBA" id="ARBA00022448"/>
    </source>
</evidence>
<evidence type="ECO:0000313" key="10">
    <source>
        <dbReference type="EMBL" id="APR51899.1"/>
    </source>
</evidence>
<dbReference type="InterPro" id="IPR037185">
    <property type="entry name" value="EmrE-like"/>
</dbReference>
<reference evidence="10" key="1">
    <citation type="submission" date="2016-12" db="EMBL/GenBank/DDBJ databases">
        <title>Whole genome sequencing of Sphingomonas koreensis.</title>
        <authorList>
            <person name="Conlan S."/>
            <person name="Thomas P.J."/>
            <person name="Mullikin J."/>
            <person name="Palmore T.N."/>
            <person name="Frank K.M."/>
            <person name="Segre J.A."/>
        </authorList>
    </citation>
    <scope>NUCLEOTIDE SEQUENCE</scope>
    <source>
        <strain evidence="10">ABOJV</strain>
    </source>
</reference>
<dbReference type="Gene3D" id="1.10.3730.20">
    <property type="match status" value="1"/>
</dbReference>
<dbReference type="GO" id="GO:1990961">
    <property type="term" value="P:xenobiotic detoxification by transmembrane export across the plasma membrane"/>
    <property type="evidence" value="ECO:0007669"/>
    <property type="project" value="UniProtKB-ARBA"/>
</dbReference>
<dbReference type="PANTHER" id="PTHR30561:SF1">
    <property type="entry name" value="MULTIDRUG TRANSPORTER EMRE"/>
    <property type="match status" value="1"/>
</dbReference>
<evidence type="ECO:0000313" key="12">
    <source>
        <dbReference type="Proteomes" id="UP000185161"/>
    </source>
</evidence>
<dbReference type="InterPro" id="IPR000390">
    <property type="entry name" value="Small_drug/metabolite_transptr"/>
</dbReference>
<protein>
    <submittedName>
        <fullName evidence="10">Ligand-binding protein SH3</fullName>
    </submittedName>
    <submittedName>
        <fullName evidence="11">QacE family quaternary ammonium compound efflux SMR transporter</fullName>
    </submittedName>
</protein>
<keyword evidence="5 9" id="KW-1133">Transmembrane helix</keyword>
<keyword evidence="3" id="KW-1003">Cell membrane</keyword>
<dbReference type="GeneID" id="44131939"/>
<evidence type="ECO:0000256" key="5">
    <source>
        <dbReference type="ARBA" id="ARBA00022989"/>
    </source>
</evidence>
<dbReference type="PANTHER" id="PTHR30561">
    <property type="entry name" value="SMR FAMILY PROTON-DEPENDENT DRUG EFFLUX TRANSPORTER SUGE"/>
    <property type="match status" value="1"/>
</dbReference>
<name>A0A1L6J7L5_9SPHN</name>
<evidence type="ECO:0000313" key="11">
    <source>
        <dbReference type="EMBL" id="RSV08068.1"/>
    </source>
</evidence>
<feature type="transmembrane region" description="Helical" evidence="9">
    <location>
        <begin position="85"/>
        <end position="103"/>
    </location>
</feature>
<accession>A0A1L6J7L5</accession>
<organism evidence="10 12">
    <name type="scientific">Sphingomonas koreensis</name>
    <dbReference type="NCBI Taxonomy" id="93064"/>
    <lineage>
        <taxon>Bacteria</taxon>
        <taxon>Pseudomonadati</taxon>
        <taxon>Pseudomonadota</taxon>
        <taxon>Alphaproteobacteria</taxon>
        <taxon>Sphingomonadales</taxon>
        <taxon>Sphingomonadaceae</taxon>
        <taxon>Sphingomonas</taxon>
    </lineage>
</organism>
<evidence type="ECO:0000256" key="4">
    <source>
        <dbReference type="ARBA" id="ARBA00022692"/>
    </source>
</evidence>
<dbReference type="STRING" id="93064.BRX40_05125"/>
<keyword evidence="12" id="KW-1185">Reference proteome</keyword>
<proteinExistence type="inferred from homology"/>
<evidence type="ECO:0000256" key="6">
    <source>
        <dbReference type="ARBA" id="ARBA00023136"/>
    </source>
</evidence>
<dbReference type="RefSeq" id="WP_075150880.1">
    <property type="nucleotide sequence ID" value="NZ_CP018820.1"/>
</dbReference>
<evidence type="ECO:0000256" key="1">
    <source>
        <dbReference type="ARBA" id="ARBA00004651"/>
    </source>
</evidence>
<gene>
    <name evidence="10" type="ORF">BRX40_05125</name>
    <name evidence="11" type="ORF">CA257_00885</name>
</gene>
<reference evidence="11 13" key="3">
    <citation type="submission" date="2018-07" db="EMBL/GenBank/DDBJ databases">
        <title>Genomic and Epidemiologic Investigation of an Indolent Hospital Outbreak.</title>
        <authorList>
            <person name="Johnson R.C."/>
            <person name="Deming C."/>
            <person name="Conlan S."/>
            <person name="Zellmer C.J."/>
            <person name="Michelin A.V."/>
            <person name="Lee-Lin S."/>
            <person name="Thomas P.J."/>
            <person name="Park M."/>
            <person name="Weingarten R.A."/>
            <person name="Less J."/>
            <person name="Dekker J.P."/>
            <person name="Frank K.M."/>
            <person name="Musser K.A."/>
            <person name="Mcquiston J.R."/>
            <person name="Henderson D.K."/>
            <person name="Lau A.F."/>
            <person name="Palmore T.N."/>
            <person name="Segre J.A."/>
        </authorList>
    </citation>
    <scope>NUCLEOTIDE SEQUENCE [LARGE SCALE GENOMIC DNA]</scope>
    <source>
        <strain evidence="11 13">SK-NIH.Env10_0317</strain>
    </source>
</reference>
<dbReference type="AlphaFoldDB" id="A0A1L6J7L5"/>
<dbReference type="Proteomes" id="UP000185161">
    <property type="component" value="Chromosome"/>
</dbReference>
<evidence type="ECO:0000256" key="7">
    <source>
        <dbReference type="ARBA" id="ARBA00038032"/>
    </source>
</evidence>
<comment type="subcellular location">
    <subcellularLocation>
        <location evidence="1 8">Cell membrane</location>
        <topology evidence="1 8">Multi-pass membrane protein</topology>
    </subcellularLocation>
</comment>
<evidence type="ECO:0000313" key="13">
    <source>
        <dbReference type="Proteomes" id="UP000286681"/>
    </source>
</evidence>
<feature type="transmembrane region" description="Helical" evidence="9">
    <location>
        <begin position="31"/>
        <end position="51"/>
    </location>
</feature>
<dbReference type="InterPro" id="IPR045324">
    <property type="entry name" value="Small_multidrug_res"/>
</dbReference>
<sequence>MNAWLLLGGAIALEIAATSLLKASDGFGKPLYGAASILLYSICFWLLAFAFTRIPIGVAYAIWSGIGIAAIALIGYLAFRQPLSLTQIGFIALILVGAVGLNLTTPPSSDQRVGTGSAPE</sequence>